<proteinExistence type="predicted"/>
<gene>
    <name evidence="1" type="ORF">EV385_5394</name>
</gene>
<dbReference type="OrthoDB" id="5118533at2"/>
<sequence>MSTAQRRPDQVAADYARHRAEAVETQRRISALSATVTSAQGLVTVTVDARSEITSLTFNSQQYRRMAAAELAHVVLDTVKRARASVLQQMTEVMPAARLAGMALPDVLAGRVDIERMLPERLEFGTPPLTPGRG</sequence>
<keyword evidence="2" id="KW-1185">Reference proteome</keyword>
<organism evidence="1 2">
    <name type="scientific">Krasilnikovia cinnamomea</name>
    <dbReference type="NCBI Taxonomy" id="349313"/>
    <lineage>
        <taxon>Bacteria</taxon>
        <taxon>Bacillati</taxon>
        <taxon>Actinomycetota</taxon>
        <taxon>Actinomycetes</taxon>
        <taxon>Micromonosporales</taxon>
        <taxon>Micromonosporaceae</taxon>
        <taxon>Krasilnikovia</taxon>
    </lineage>
</organism>
<dbReference type="Gene3D" id="3.30.1310.10">
    <property type="entry name" value="Nucleoid-associated protein YbaB-like domain"/>
    <property type="match status" value="1"/>
</dbReference>
<comment type="caution">
    <text evidence="1">The sequence shown here is derived from an EMBL/GenBank/DDBJ whole genome shotgun (WGS) entry which is preliminary data.</text>
</comment>
<dbReference type="InterPro" id="IPR036894">
    <property type="entry name" value="YbaB-like_sf"/>
</dbReference>
<name>A0A4Q7ZQS8_9ACTN</name>
<dbReference type="SUPFAM" id="SSF82607">
    <property type="entry name" value="YbaB-like"/>
    <property type="match status" value="1"/>
</dbReference>
<dbReference type="EMBL" id="SHKY01000001">
    <property type="protein sequence ID" value="RZU53467.1"/>
    <property type="molecule type" value="Genomic_DNA"/>
</dbReference>
<dbReference type="Pfam" id="PF02575">
    <property type="entry name" value="YbaB_DNA_bd"/>
    <property type="match status" value="1"/>
</dbReference>
<accession>A0A4Q7ZQS8</accession>
<dbReference type="GO" id="GO:0003677">
    <property type="term" value="F:DNA binding"/>
    <property type="evidence" value="ECO:0007669"/>
    <property type="project" value="UniProtKB-KW"/>
</dbReference>
<evidence type="ECO:0000313" key="2">
    <source>
        <dbReference type="Proteomes" id="UP000292564"/>
    </source>
</evidence>
<dbReference type="InterPro" id="IPR004401">
    <property type="entry name" value="YbaB/EbfC"/>
</dbReference>
<dbReference type="Proteomes" id="UP000292564">
    <property type="component" value="Unassembled WGS sequence"/>
</dbReference>
<protein>
    <submittedName>
        <fullName evidence="1">YbaB/EbfC DNA-binding family protein</fullName>
    </submittedName>
</protein>
<reference evidence="1 2" key="1">
    <citation type="submission" date="2019-02" db="EMBL/GenBank/DDBJ databases">
        <title>Sequencing the genomes of 1000 actinobacteria strains.</title>
        <authorList>
            <person name="Klenk H.-P."/>
        </authorList>
    </citation>
    <scope>NUCLEOTIDE SEQUENCE [LARGE SCALE GENOMIC DNA]</scope>
    <source>
        <strain evidence="1 2">DSM 45162</strain>
    </source>
</reference>
<dbReference type="AlphaFoldDB" id="A0A4Q7ZQS8"/>
<dbReference type="RefSeq" id="WP_130511951.1">
    <property type="nucleotide sequence ID" value="NZ_SHKY01000001.1"/>
</dbReference>
<evidence type="ECO:0000313" key="1">
    <source>
        <dbReference type="EMBL" id="RZU53467.1"/>
    </source>
</evidence>
<keyword evidence="1" id="KW-0238">DNA-binding</keyword>